<feature type="domain" description="ABC transmembrane type-1" evidence="9">
    <location>
        <begin position="5"/>
        <end position="208"/>
    </location>
</feature>
<dbReference type="PANTHER" id="PTHR43357:SF3">
    <property type="entry name" value="FE(3+)-TRANSPORT SYSTEM PERMEASE PROTEIN FBPB 2"/>
    <property type="match status" value="1"/>
</dbReference>
<evidence type="ECO:0000313" key="11">
    <source>
        <dbReference type="Proteomes" id="UP000230790"/>
    </source>
</evidence>
<dbReference type="PANTHER" id="PTHR43357">
    <property type="entry name" value="INNER MEMBRANE ABC TRANSPORTER PERMEASE PROTEIN YDCV"/>
    <property type="match status" value="1"/>
</dbReference>
<keyword evidence="6 8" id="KW-1133">Transmembrane helix</keyword>
<feature type="non-terminal residue" evidence="10">
    <location>
        <position position="1"/>
    </location>
</feature>
<dbReference type="InterPro" id="IPR000515">
    <property type="entry name" value="MetI-like"/>
</dbReference>
<evidence type="ECO:0000256" key="6">
    <source>
        <dbReference type="ARBA" id="ARBA00022989"/>
    </source>
</evidence>
<dbReference type="Pfam" id="PF00528">
    <property type="entry name" value="BPD_transp_1"/>
    <property type="match status" value="1"/>
</dbReference>
<keyword evidence="2 8" id="KW-0813">Transport</keyword>
<reference evidence="10 11" key="1">
    <citation type="submission" date="2017-11" db="EMBL/GenBank/DDBJ databases">
        <title>Evolution of Phototrophy in the Chloroflexi Phylum Driven by Horizontal Gene Transfer.</title>
        <authorList>
            <person name="Ward L.M."/>
            <person name="Hemp J."/>
            <person name="Shih P.M."/>
            <person name="Mcglynn S.E."/>
            <person name="Fischer W."/>
        </authorList>
    </citation>
    <scope>NUCLEOTIDE SEQUENCE [LARGE SCALE GENOMIC DNA]</scope>
    <source>
        <strain evidence="10">JP3_7</strain>
    </source>
</reference>
<evidence type="ECO:0000256" key="4">
    <source>
        <dbReference type="ARBA" id="ARBA00022519"/>
    </source>
</evidence>
<dbReference type="GO" id="GO:0005886">
    <property type="term" value="C:plasma membrane"/>
    <property type="evidence" value="ECO:0007669"/>
    <property type="project" value="UniProtKB-SubCell"/>
</dbReference>
<feature type="domain" description="ABC transmembrane type-1" evidence="9">
    <location>
        <begin position="283"/>
        <end position="488"/>
    </location>
</feature>
<dbReference type="AlphaFoldDB" id="A0A2M8QA54"/>
<feature type="transmembrane region" description="Helical" evidence="8">
    <location>
        <begin position="43"/>
        <end position="64"/>
    </location>
</feature>
<dbReference type="EMBL" id="PGTN01000111">
    <property type="protein sequence ID" value="PJF46671.1"/>
    <property type="molecule type" value="Genomic_DNA"/>
</dbReference>
<dbReference type="Gene3D" id="1.10.3720.10">
    <property type="entry name" value="MetI-like"/>
    <property type="match status" value="2"/>
</dbReference>
<evidence type="ECO:0000256" key="3">
    <source>
        <dbReference type="ARBA" id="ARBA00022475"/>
    </source>
</evidence>
<evidence type="ECO:0000256" key="1">
    <source>
        <dbReference type="ARBA" id="ARBA00004429"/>
    </source>
</evidence>
<feature type="transmembrane region" description="Helical" evidence="8">
    <location>
        <begin position="282"/>
        <end position="308"/>
    </location>
</feature>
<feature type="transmembrane region" description="Helical" evidence="8">
    <location>
        <begin position="12"/>
        <end position="31"/>
    </location>
</feature>
<evidence type="ECO:0000256" key="8">
    <source>
        <dbReference type="RuleBase" id="RU363032"/>
    </source>
</evidence>
<evidence type="ECO:0000256" key="2">
    <source>
        <dbReference type="ARBA" id="ARBA00022448"/>
    </source>
</evidence>
<dbReference type="Proteomes" id="UP000230790">
    <property type="component" value="Unassembled WGS sequence"/>
</dbReference>
<sequence length="504" mass="54079">LPEMLLNTTLLMLGVGATTLALGTTLAWLVTTYTFPGVKLIEWMLVLPVALPGYILGYVSMSLFDYAGPVQTQLRAWLGPDFELFEFRSLPGAIFVLSLALYPYVYLLARAAFREQSAAQRDAARAAGLSDRAIFWRVALPLARPSLAAGVALALMETLTDFAVVRYFNVVTLSEGVVRLWIIQMDRDAAVQLASLLMMMALGIVLIERRLRSRARYYQLGGHSRPIAPIRLSGPRVVAALVGPLALLFVAFGLPVAQLAQWAVAEMASAEPGTLDATFGQYLFNTLALSLGAALFVVAVALGIAYALRPRGSQAKANAVLRFLAHLATLGYAIPGAVVALGVLLLLAPLNETVLAWTGGAVLLSASVVGLLYGYLVRFLAIGFSGVEASLEKVTPNMEMAARSLGAAPARVLTRVHLPLMRTGVLAALLLVFVDTLKELPVTMFLRPFGMETLSVWTYMLASESAWQAAAVPALTIVLASVGPALLLIRLSRSGAQNNWETRL</sequence>
<keyword evidence="7 8" id="KW-0472">Membrane</keyword>
<comment type="similarity">
    <text evidence="8">Belongs to the binding-protein-dependent transport system permease family.</text>
</comment>
<dbReference type="PROSITE" id="PS50928">
    <property type="entry name" value="ABC_TM1"/>
    <property type="match status" value="2"/>
</dbReference>
<comment type="subcellular location">
    <subcellularLocation>
        <location evidence="1">Cell inner membrane</location>
        <topology evidence="1">Multi-pass membrane protein</topology>
    </subcellularLocation>
    <subcellularLocation>
        <location evidence="8">Cell membrane</location>
        <topology evidence="8">Multi-pass membrane protein</topology>
    </subcellularLocation>
</comment>
<feature type="transmembrane region" description="Helical" evidence="8">
    <location>
        <begin position="92"/>
        <end position="113"/>
    </location>
</feature>
<dbReference type="SUPFAM" id="SSF161098">
    <property type="entry name" value="MetI-like"/>
    <property type="match status" value="2"/>
</dbReference>
<proteinExistence type="inferred from homology"/>
<comment type="caution">
    <text evidence="10">The sequence shown here is derived from an EMBL/GenBank/DDBJ whole genome shotgun (WGS) entry which is preliminary data.</text>
</comment>
<feature type="transmembrane region" description="Helical" evidence="8">
    <location>
        <begin position="320"/>
        <end position="348"/>
    </location>
</feature>
<dbReference type="GO" id="GO:0055085">
    <property type="term" value="P:transmembrane transport"/>
    <property type="evidence" value="ECO:0007669"/>
    <property type="project" value="InterPro"/>
</dbReference>
<name>A0A2M8QA54_9CHLR</name>
<feature type="transmembrane region" description="Helical" evidence="8">
    <location>
        <begin position="466"/>
        <end position="489"/>
    </location>
</feature>
<keyword evidence="3" id="KW-1003">Cell membrane</keyword>
<feature type="transmembrane region" description="Helical" evidence="8">
    <location>
        <begin position="425"/>
        <end position="446"/>
    </location>
</feature>
<accession>A0A2M8QA54</accession>
<evidence type="ECO:0000313" key="10">
    <source>
        <dbReference type="EMBL" id="PJF46671.1"/>
    </source>
</evidence>
<keyword evidence="5 8" id="KW-0812">Transmembrane</keyword>
<evidence type="ECO:0000256" key="7">
    <source>
        <dbReference type="ARBA" id="ARBA00023136"/>
    </source>
</evidence>
<keyword evidence="4" id="KW-0997">Cell inner membrane</keyword>
<protein>
    <submittedName>
        <fullName evidence="10">Iron ABC transporter permease</fullName>
    </submittedName>
</protein>
<feature type="transmembrane region" description="Helical" evidence="8">
    <location>
        <begin position="237"/>
        <end position="262"/>
    </location>
</feature>
<gene>
    <name evidence="10" type="ORF">CUN48_12570</name>
</gene>
<evidence type="ECO:0000259" key="9">
    <source>
        <dbReference type="PROSITE" id="PS50928"/>
    </source>
</evidence>
<dbReference type="CDD" id="cd06261">
    <property type="entry name" value="TM_PBP2"/>
    <property type="match status" value="2"/>
</dbReference>
<dbReference type="InterPro" id="IPR035906">
    <property type="entry name" value="MetI-like_sf"/>
</dbReference>
<feature type="transmembrane region" description="Helical" evidence="8">
    <location>
        <begin position="134"/>
        <end position="156"/>
    </location>
</feature>
<feature type="transmembrane region" description="Helical" evidence="8">
    <location>
        <begin position="189"/>
        <end position="207"/>
    </location>
</feature>
<organism evidence="10 11">
    <name type="scientific">Candidatus Thermofonsia Clade 3 bacterium</name>
    <dbReference type="NCBI Taxonomy" id="2364212"/>
    <lineage>
        <taxon>Bacteria</taxon>
        <taxon>Bacillati</taxon>
        <taxon>Chloroflexota</taxon>
        <taxon>Candidatus Thermofontia</taxon>
        <taxon>Candidatus Thermofonsia Clade 3</taxon>
    </lineage>
</organism>
<evidence type="ECO:0000256" key="5">
    <source>
        <dbReference type="ARBA" id="ARBA00022692"/>
    </source>
</evidence>
<feature type="transmembrane region" description="Helical" evidence="8">
    <location>
        <begin position="354"/>
        <end position="376"/>
    </location>
</feature>